<dbReference type="Proteomes" id="UP000324222">
    <property type="component" value="Unassembled WGS sequence"/>
</dbReference>
<evidence type="ECO:0000313" key="2">
    <source>
        <dbReference type="Proteomes" id="UP000324222"/>
    </source>
</evidence>
<evidence type="ECO:0000313" key="1">
    <source>
        <dbReference type="EMBL" id="MPC25576.1"/>
    </source>
</evidence>
<organism evidence="1 2">
    <name type="scientific">Portunus trituberculatus</name>
    <name type="common">Swimming crab</name>
    <name type="synonym">Neptunus trituberculatus</name>
    <dbReference type="NCBI Taxonomy" id="210409"/>
    <lineage>
        <taxon>Eukaryota</taxon>
        <taxon>Metazoa</taxon>
        <taxon>Ecdysozoa</taxon>
        <taxon>Arthropoda</taxon>
        <taxon>Crustacea</taxon>
        <taxon>Multicrustacea</taxon>
        <taxon>Malacostraca</taxon>
        <taxon>Eumalacostraca</taxon>
        <taxon>Eucarida</taxon>
        <taxon>Decapoda</taxon>
        <taxon>Pleocyemata</taxon>
        <taxon>Brachyura</taxon>
        <taxon>Eubrachyura</taxon>
        <taxon>Portunoidea</taxon>
        <taxon>Portunidae</taxon>
        <taxon>Portuninae</taxon>
        <taxon>Portunus</taxon>
    </lineage>
</organism>
<reference evidence="1 2" key="1">
    <citation type="submission" date="2019-05" db="EMBL/GenBank/DDBJ databases">
        <title>Another draft genome of Portunus trituberculatus and its Hox gene families provides insights of decapod evolution.</title>
        <authorList>
            <person name="Jeong J.-H."/>
            <person name="Song I."/>
            <person name="Kim S."/>
            <person name="Choi T."/>
            <person name="Kim D."/>
            <person name="Ryu S."/>
            <person name="Kim W."/>
        </authorList>
    </citation>
    <scope>NUCLEOTIDE SEQUENCE [LARGE SCALE GENOMIC DNA]</scope>
    <source>
        <tissue evidence="1">Muscle</tissue>
    </source>
</reference>
<sequence>MHLCSQNNISISVLQTLLPRKDCLVMHKVKSYMEYQKIKQR</sequence>
<protein>
    <submittedName>
        <fullName evidence="1">Uncharacterized protein</fullName>
    </submittedName>
</protein>
<accession>A0A5B7DX62</accession>
<keyword evidence="2" id="KW-1185">Reference proteome</keyword>
<dbReference type="AlphaFoldDB" id="A0A5B7DX62"/>
<gene>
    <name evidence="1" type="ORF">E2C01_018694</name>
</gene>
<comment type="caution">
    <text evidence="1">The sequence shown here is derived from an EMBL/GenBank/DDBJ whole genome shotgun (WGS) entry which is preliminary data.</text>
</comment>
<dbReference type="EMBL" id="VSRR010001479">
    <property type="protein sequence ID" value="MPC25576.1"/>
    <property type="molecule type" value="Genomic_DNA"/>
</dbReference>
<name>A0A5B7DX62_PORTR</name>
<proteinExistence type="predicted"/>